<evidence type="ECO:0000256" key="2">
    <source>
        <dbReference type="ARBA" id="ARBA00023125"/>
    </source>
</evidence>
<dbReference type="InterPro" id="IPR036390">
    <property type="entry name" value="WH_DNA-bd_sf"/>
</dbReference>
<dbReference type="Proteomes" id="UP000430692">
    <property type="component" value="Unassembled WGS sequence"/>
</dbReference>
<sequence>MLESYIKECLYFTANRLSRVVTKMAEDEFAVSGLAPTYAFLMMAVYDKEGISQKELSEILHLQPSTVTRLIEKLVQKKLITSKSEGRRSLIFCTEKGKALKSLIYECWDNLRARYNEILGQEQGDLLTLNLYQVSDQLERKE</sequence>
<protein>
    <submittedName>
        <fullName evidence="5">MarR family transcriptional regulator</fullName>
    </submittedName>
</protein>
<dbReference type="GO" id="GO:0003677">
    <property type="term" value="F:DNA binding"/>
    <property type="evidence" value="ECO:0007669"/>
    <property type="project" value="UniProtKB-KW"/>
</dbReference>
<organism evidence="5 6">
    <name type="scientific">Shimazuella alba</name>
    <dbReference type="NCBI Taxonomy" id="2690964"/>
    <lineage>
        <taxon>Bacteria</taxon>
        <taxon>Bacillati</taxon>
        <taxon>Bacillota</taxon>
        <taxon>Bacilli</taxon>
        <taxon>Bacillales</taxon>
        <taxon>Thermoactinomycetaceae</taxon>
        <taxon>Shimazuella</taxon>
    </lineage>
</organism>
<dbReference type="AlphaFoldDB" id="A0A6I4W590"/>
<dbReference type="Gene3D" id="1.10.10.10">
    <property type="entry name" value="Winged helix-like DNA-binding domain superfamily/Winged helix DNA-binding domain"/>
    <property type="match status" value="1"/>
</dbReference>
<dbReference type="PANTHER" id="PTHR42756">
    <property type="entry name" value="TRANSCRIPTIONAL REGULATOR, MARR"/>
    <property type="match status" value="1"/>
</dbReference>
<evidence type="ECO:0000313" key="6">
    <source>
        <dbReference type="Proteomes" id="UP000430692"/>
    </source>
</evidence>
<dbReference type="EMBL" id="WUUL01000023">
    <property type="protein sequence ID" value="MXQ55934.1"/>
    <property type="molecule type" value="Genomic_DNA"/>
</dbReference>
<dbReference type="SMART" id="SM00347">
    <property type="entry name" value="HTH_MARR"/>
    <property type="match status" value="1"/>
</dbReference>
<dbReference type="Pfam" id="PF12802">
    <property type="entry name" value="MarR_2"/>
    <property type="match status" value="1"/>
</dbReference>
<reference evidence="5 6" key="1">
    <citation type="submission" date="2019-12" db="EMBL/GenBank/DDBJ databases">
        <title>Whole-genome analyses of novel actinobacteria.</title>
        <authorList>
            <person name="Sahin N."/>
            <person name="Saygin H."/>
        </authorList>
    </citation>
    <scope>NUCLEOTIDE SEQUENCE [LARGE SCALE GENOMIC DNA]</scope>
    <source>
        <strain evidence="5 6">KC615</strain>
    </source>
</reference>
<keyword evidence="2" id="KW-0238">DNA-binding</keyword>
<evidence type="ECO:0000259" key="4">
    <source>
        <dbReference type="SMART" id="SM00347"/>
    </source>
</evidence>
<proteinExistence type="predicted"/>
<keyword evidence="1" id="KW-0805">Transcription regulation</keyword>
<keyword evidence="6" id="KW-1185">Reference proteome</keyword>
<dbReference type="InterPro" id="IPR000835">
    <property type="entry name" value="HTH_MarR-typ"/>
</dbReference>
<dbReference type="RefSeq" id="WP_160803299.1">
    <property type="nucleotide sequence ID" value="NZ_WUUL01000023.1"/>
</dbReference>
<dbReference type="InterPro" id="IPR036388">
    <property type="entry name" value="WH-like_DNA-bd_sf"/>
</dbReference>
<comment type="caution">
    <text evidence="5">The sequence shown here is derived from an EMBL/GenBank/DDBJ whole genome shotgun (WGS) entry which is preliminary data.</text>
</comment>
<feature type="domain" description="HTH marR-type" evidence="4">
    <location>
        <begin position="27"/>
        <end position="123"/>
    </location>
</feature>
<name>A0A6I4W590_9BACL</name>
<gene>
    <name evidence="5" type="ORF">GSM42_19835</name>
</gene>
<keyword evidence="3" id="KW-0804">Transcription</keyword>
<dbReference type="PANTHER" id="PTHR42756:SF1">
    <property type="entry name" value="TRANSCRIPTIONAL REPRESSOR OF EMRAB OPERON"/>
    <property type="match status" value="1"/>
</dbReference>
<dbReference type="GO" id="GO:0003700">
    <property type="term" value="F:DNA-binding transcription factor activity"/>
    <property type="evidence" value="ECO:0007669"/>
    <property type="project" value="InterPro"/>
</dbReference>
<evidence type="ECO:0000256" key="3">
    <source>
        <dbReference type="ARBA" id="ARBA00023163"/>
    </source>
</evidence>
<evidence type="ECO:0000313" key="5">
    <source>
        <dbReference type="EMBL" id="MXQ55934.1"/>
    </source>
</evidence>
<evidence type="ECO:0000256" key="1">
    <source>
        <dbReference type="ARBA" id="ARBA00023015"/>
    </source>
</evidence>
<accession>A0A6I4W590</accession>
<dbReference type="SUPFAM" id="SSF46785">
    <property type="entry name" value="Winged helix' DNA-binding domain"/>
    <property type="match status" value="1"/>
</dbReference>